<dbReference type="Gene3D" id="1.10.10.10">
    <property type="entry name" value="Winged helix-like DNA-binding domain superfamily/Winged helix DNA-binding domain"/>
    <property type="match status" value="1"/>
</dbReference>
<keyword evidence="2" id="KW-0238">DNA-binding</keyword>
<protein>
    <recommendedName>
        <fullName evidence="4">HTH luxR-type domain-containing protein</fullName>
    </recommendedName>
</protein>
<sequence length="53" mass="6025">MLGKGRSAPFIADSLFISKGTVKTHTRHIYDKMGVHSKQELLDIIENEGRELR</sequence>
<dbReference type="CDD" id="cd06170">
    <property type="entry name" value="LuxR_C_like"/>
    <property type="match status" value="1"/>
</dbReference>
<evidence type="ECO:0000256" key="2">
    <source>
        <dbReference type="ARBA" id="ARBA00023125"/>
    </source>
</evidence>
<dbReference type="PROSITE" id="PS50043">
    <property type="entry name" value="HTH_LUXR_2"/>
    <property type="match status" value="1"/>
</dbReference>
<dbReference type="EMBL" id="AP025564">
    <property type="protein sequence ID" value="BDE95437.1"/>
    <property type="molecule type" value="Genomic_DNA"/>
</dbReference>
<dbReference type="SMART" id="SM00421">
    <property type="entry name" value="HTH_LUXR"/>
    <property type="match status" value="1"/>
</dbReference>
<evidence type="ECO:0000313" key="6">
    <source>
        <dbReference type="Proteomes" id="UP001320544"/>
    </source>
</evidence>
<dbReference type="PANTHER" id="PTHR44688:SF16">
    <property type="entry name" value="DNA-BINDING TRANSCRIPTIONAL ACTIVATOR DEVR_DOSR"/>
    <property type="match status" value="1"/>
</dbReference>
<name>A0ABN6MBR8_9ACTN</name>
<keyword evidence="6" id="KW-1185">Reference proteome</keyword>
<dbReference type="PROSITE" id="PS00622">
    <property type="entry name" value="HTH_LUXR_1"/>
    <property type="match status" value="1"/>
</dbReference>
<evidence type="ECO:0000256" key="3">
    <source>
        <dbReference type="ARBA" id="ARBA00023163"/>
    </source>
</evidence>
<dbReference type="PANTHER" id="PTHR44688">
    <property type="entry name" value="DNA-BINDING TRANSCRIPTIONAL ACTIVATOR DEVR_DOSR"/>
    <property type="match status" value="1"/>
</dbReference>
<keyword evidence="3" id="KW-0804">Transcription</keyword>
<dbReference type="InterPro" id="IPR000792">
    <property type="entry name" value="Tscrpt_reg_LuxR_C"/>
</dbReference>
<feature type="domain" description="HTH luxR-type" evidence="4">
    <location>
        <begin position="1"/>
        <end position="49"/>
    </location>
</feature>
<evidence type="ECO:0000256" key="1">
    <source>
        <dbReference type="ARBA" id="ARBA00023015"/>
    </source>
</evidence>
<dbReference type="InterPro" id="IPR016032">
    <property type="entry name" value="Sig_transdc_resp-reg_C-effctor"/>
</dbReference>
<dbReference type="SUPFAM" id="SSF46894">
    <property type="entry name" value="C-terminal effector domain of the bipartite response regulators"/>
    <property type="match status" value="1"/>
</dbReference>
<dbReference type="Pfam" id="PF00196">
    <property type="entry name" value="GerE"/>
    <property type="match status" value="1"/>
</dbReference>
<gene>
    <name evidence="5" type="ORF">CE91St30_07700</name>
</gene>
<reference evidence="5 6" key="1">
    <citation type="submission" date="2022-01" db="EMBL/GenBank/DDBJ databases">
        <title>Novel bile acid biosynthetic pathways are enriched in the microbiome of centenarians.</title>
        <authorList>
            <person name="Sato Y."/>
            <person name="Atarashi K."/>
            <person name="Plichta R.D."/>
            <person name="Arai Y."/>
            <person name="Sasajima S."/>
            <person name="Kearney M.S."/>
            <person name="Suda W."/>
            <person name="Takeshita K."/>
            <person name="Sasaki T."/>
            <person name="Okamoto S."/>
            <person name="Skelly N.A."/>
            <person name="Okamura Y."/>
            <person name="Vlamakis H."/>
            <person name="Li Y."/>
            <person name="Tanoue T."/>
            <person name="Takei H."/>
            <person name="Nittono H."/>
            <person name="Narushima S."/>
            <person name="Irie J."/>
            <person name="Itoh H."/>
            <person name="Moriya K."/>
            <person name="Sugiura Y."/>
            <person name="Suematsu M."/>
            <person name="Moritoki N."/>
            <person name="Shibata S."/>
            <person name="Littman R.D."/>
            <person name="Fischbach A.M."/>
            <person name="Uwamino Y."/>
            <person name="Inoue T."/>
            <person name="Honda A."/>
            <person name="Hattori M."/>
            <person name="Murai T."/>
            <person name="Xavier J.R."/>
            <person name="Hirose N."/>
            <person name="Honda K."/>
        </authorList>
    </citation>
    <scope>NUCLEOTIDE SEQUENCE [LARGE SCALE GENOMIC DNA]</scope>
    <source>
        <strain evidence="5 6">CE91-St30</strain>
    </source>
</reference>
<evidence type="ECO:0000313" key="5">
    <source>
        <dbReference type="EMBL" id="BDE95437.1"/>
    </source>
</evidence>
<dbReference type="Proteomes" id="UP001320544">
    <property type="component" value="Chromosome"/>
</dbReference>
<proteinExistence type="predicted"/>
<keyword evidence="1" id="KW-0805">Transcription regulation</keyword>
<accession>A0ABN6MBR8</accession>
<dbReference type="InterPro" id="IPR036388">
    <property type="entry name" value="WH-like_DNA-bd_sf"/>
</dbReference>
<organism evidence="5 6">
    <name type="scientific">Raoultibacter timonensis</name>
    <dbReference type="NCBI Taxonomy" id="1907662"/>
    <lineage>
        <taxon>Bacteria</taxon>
        <taxon>Bacillati</taxon>
        <taxon>Actinomycetota</taxon>
        <taxon>Coriobacteriia</taxon>
        <taxon>Eggerthellales</taxon>
        <taxon>Eggerthellaceae</taxon>
        <taxon>Raoultibacter</taxon>
    </lineage>
</organism>
<evidence type="ECO:0000259" key="4">
    <source>
        <dbReference type="PROSITE" id="PS50043"/>
    </source>
</evidence>